<evidence type="ECO:0000256" key="5">
    <source>
        <dbReference type="ARBA" id="ARBA00022840"/>
    </source>
</evidence>
<dbReference type="GO" id="GO:0003678">
    <property type="term" value="F:DNA helicase activity"/>
    <property type="evidence" value="ECO:0007669"/>
    <property type="project" value="InterPro"/>
</dbReference>
<keyword evidence="4 12" id="KW-0347">Helicase</keyword>
<protein>
    <submittedName>
        <fullName evidence="12">Rad3-related DNA helicase</fullName>
    </submittedName>
</protein>
<organism evidence="12 13">
    <name type="scientific">Aidingimonas halophila</name>
    <dbReference type="NCBI Taxonomy" id="574349"/>
    <lineage>
        <taxon>Bacteria</taxon>
        <taxon>Pseudomonadati</taxon>
        <taxon>Pseudomonadota</taxon>
        <taxon>Gammaproteobacteria</taxon>
        <taxon>Oceanospirillales</taxon>
        <taxon>Halomonadaceae</taxon>
        <taxon>Aidingimonas</taxon>
    </lineage>
</organism>
<dbReference type="Pfam" id="PF13307">
    <property type="entry name" value="Helicase_C_2"/>
    <property type="match status" value="1"/>
</dbReference>
<evidence type="ECO:0000256" key="8">
    <source>
        <dbReference type="ARBA" id="ARBA00023125"/>
    </source>
</evidence>
<evidence type="ECO:0000256" key="2">
    <source>
        <dbReference type="ARBA" id="ARBA00022741"/>
    </source>
</evidence>
<dbReference type="InterPro" id="IPR010614">
    <property type="entry name" value="RAD3-like_helicase_DEAD"/>
</dbReference>
<evidence type="ECO:0000313" key="12">
    <source>
        <dbReference type="EMBL" id="SDX16381.1"/>
    </source>
</evidence>
<keyword evidence="7" id="KW-0411">Iron-sulfur</keyword>
<keyword evidence="9" id="KW-0413">Isomerase</keyword>
<evidence type="ECO:0000256" key="4">
    <source>
        <dbReference type="ARBA" id="ARBA00022806"/>
    </source>
</evidence>
<evidence type="ECO:0000256" key="3">
    <source>
        <dbReference type="ARBA" id="ARBA00022801"/>
    </source>
</evidence>
<keyword evidence="5" id="KW-0067">ATP-binding</keyword>
<evidence type="ECO:0000256" key="6">
    <source>
        <dbReference type="ARBA" id="ARBA00023004"/>
    </source>
</evidence>
<keyword evidence="2" id="KW-0547">Nucleotide-binding</keyword>
<gene>
    <name evidence="12" type="ORF">SAMN05443545_104136</name>
</gene>
<evidence type="ECO:0000256" key="1">
    <source>
        <dbReference type="ARBA" id="ARBA00022723"/>
    </source>
</evidence>
<dbReference type="OrthoDB" id="9765586at2"/>
<dbReference type="InterPro" id="IPR006555">
    <property type="entry name" value="ATP-dep_Helicase_C"/>
</dbReference>
<keyword evidence="1" id="KW-0479">Metal-binding</keyword>
<keyword evidence="8" id="KW-0238">DNA-binding</keyword>
<dbReference type="GO" id="GO:0046872">
    <property type="term" value="F:metal ion binding"/>
    <property type="evidence" value="ECO:0007669"/>
    <property type="project" value="UniProtKB-KW"/>
</dbReference>
<dbReference type="Gene3D" id="1.10.275.40">
    <property type="match status" value="1"/>
</dbReference>
<dbReference type="RefSeq" id="WP_092569156.1">
    <property type="nucleotide sequence ID" value="NZ_BMXH01000001.1"/>
</dbReference>
<dbReference type="Pfam" id="PF06733">
    <property type="entry name" value="DEAD_2"/>
    <property type="match status" value="1"/>
</dbReference>
<dbReference type="SMART" id="SM00491">
    <property type="entry name" value="HELICc2"/>
    <property type="match status" value="1"/>
</dbReference>
<dbReference type="InterPro" id="IPR014013">
    <property type="entry name" value="Helic_SF1/SF2_ATP-bd_DinG/Rad3"/>
</dbReference>
<dbReference type="Proteomes" id="UP000198500">
    <property type="component" value="Unassembled WGS sequence"/>
</dbReference>
<evidence type="ECO:0000256" key="10">
    <source>
        <dbReference type="ARBA" id="ARBA00038058"/>
    </source>
</evidence>
<reference evidence="12 13" key="1">
    <citation type="submission" date="2016-10" db="EMBL/GenBank/DDBJ databases">
        <authorList>
            <person name="de Groot N.N."/>
        </authorList>
    </citation>
    <scope>NUCLEOTIDE SEQUENCE [LARGE SCALE GENOMIC DNA]</scope>
    <source>
        <strain evidence="12 13">DSM 19219</strain>
    </source>
</reference>
<dbReference type="InterPro" id="IPR045028">
    <property type="entry name" value="DinG/Rad3-like"/>
</dbReference>
<keyword evidence="6" id="KW-0408">Iron</keyword>
<name>A0A1H2ZG60_9GAMM</name>
<sequence length="799" mass="88497">MRDGARDDVGSVEPDDAPLVYRVAVRSLCEFTAKTGDLDHRFTPTPSAQEGVAGHARVVARRDHDYMAELPLSGDYVPAGEADSELHRLIVTGRADGYDPDSNRLEEIKTYRGRLDRLPDNQRALHWAQVRTYGALLCRRHGLSSVTLALVYLDLGTDRETVLTDTVDAVSLEGEFQQRCDTFLAWACQEARHRQQRDQALTRLTFPHTSFRTGQRSLAESTFKAAGTGRCLLAQAPTGIGKTLGTLFPMLMAMPRQAVDRLFFLSMKTSGRALALDALAQLAGGSDSSVSTPWRTLELIARDKACEHPDKACHGEACPLAAGFYDRLPQARQAALDGAGILDRNAVREVALAHDICPYYLGQELARWCDVIVGDVNYYFDTSAMLYALTLANDWRVTVLVDEAHNLVSRGQGMYSATLDQKRLNRLRRTTPAGVSRPLARVARQWAALVKQVKAEAGTSATAEATYRVLSASPDTLLRGLSHVVAAISDYLGEHPEAADPELQTFLFDTMHFTRLAESYDERHSLFDLTWQGRGSSQLCLRNLVPADFLAPRLARSHSTVLFSATLSPQRYYRDLLGLPTNTVWVEVESPFEASQLDVRIRRDISTRYAHREASVDPIVATLAEQYHRMPGNYLAFFSSFAYLESVASRFTALHADIPQWRQSPCMDERAREAFLARFTPGGKGVGFAVLGGAFAEGVDLTGDRLSGAFIATLGLPPCDPINERLKHCLQARFGQGADYAYQVPGLTKVVQAAGRVIRGPEEQGVVILMDDRFARTDVMAMMPQWWRLSERLSSRHVS</sequence>
<dbReference type="EMBL" id="FNNI01000004">
    <property type="protein sequence ID" value="SDX16381.1"/>
    <property type="molecule type" value="Genomic_DNA"/>
</dbReference>
<dbReference type="InterPro" id="IPR042493">
    <property type="entry name" value="XPD_DNA_FeS"/>
</dbReference>
<dbReference type="GO" id="GO:0005524">
    <property type="term" value="F:ATP binding"/>
    <property type="evidence" value="ECO:0007669"/>
    <property type="project" value="UniProtKB-KW"/>
</dbReference>
<dbReference type="GO" id="GO:0016818">
    <property type="term" value="F:hydrolase activity, acting on acid anhydrides, in phosphorus-containing anhydrides"/>
    <property type="evidence" value="ECO:0007669"/>
    <property type="project" value="InterPro"/>
</dbReference>
<keyword evidence="3" id="KW-0378">Hydrolase</keyword>
<evidence type="ECO:0000259" key="11">
    <source>
        <dbReference type="PROSITE" id="PS51193"/>
    </source>
</evidence>
<dbReference type="PANTHER" id="PTHR11472">
    <property type="entry name" value="DNA REPAIR DEAD HELICASE RAD3/XP-D SUBFAMILY MEMBER"/>
    <property type="match status" value="1"/>
</dbReference>
<dbReference type="PANTHER" id="PTHR11472:SF34">
    <property type="entry name" value="REGULATOR OF TELOMERE ELONGATION HELICASE 1"/>
    <property type="match status" value="1"/>
</dbReference>
<evidence type="ECO:0000256" key="7">
    <source>
        <dbReference type="ARBA" id="ARBA00023014"/>
    </source>
</evidence>
<dbReference type="GO" id="GO:0051536">
    <property type="term" value="F:iron-sulfur cluster binding"/>
    <property type="evidence" value="ECO:0007669"/>
    <property type="project" value="UniProtKB-KW"/>
</dbReference>
<keyword evidence="13" id="KW-1185">Reference proteome</keyword>
<comment type="similarity">
    <text evidence="10">Belongs to the helicase family. DinG subfamily.</text>
</comment>
<dbReference type="Gene3D" id="1.10.30.20">
    <property type="entry name" value="Bacterial XPD DNA helicase, FeS cluster domain"/>
    <property type="match status" value="1"/>
</dbReference>
<evidence type="ECO:0000313" key="13">
    <source>
        <dbReference type="Proteomes" id="UP000198500"/>
    </source>
</evidence>
<dbReference type="SUPFAM" id="SSF52540">
    <property type="entry name" value="P-loop containing nucleoside triphosphate hydrolases"/>
    <property type="match status" value="1"/>
</dbReference>
<dbReference type="GO" id="GO:0003677">
    <property type="term" value="F:DNA binding"/>
    <property type="evidence" value="ECO:0007669"/>
    <property type="project" value="UniProtKB-KW"/>
</dbReference>
<feature type="domain" description="Helicase ATP-binding" evidence="11">
    <location>
        <begin position="201"/>
        <end position="461"/>
    </location>
</feature>
<proteinExistence type="inferred from homology"/>
<dbReference type="AlphaFoldDB" id="A0A1H2ZG60"/>
<dbReference type="Gene3D" id="3.40.50.300">
    <property type="entry name" value="P-loop containing nucleotide triphosphate hydrolases"/>
    <property type="match status" value="2"/>
</dbReference>
<dbReference type="PROSITE" id="PS51193">
    <property type="entry name" value="HELICASE_ATP_BIND_2"/>
    <property type="match status" value="1"/>
</dbReference>
<dbReference type="STRING" id="574349.SAMN05443545_104136"/>
<dbReference type="GO" id="GO:0006139">
    <property type="term" value="P:nucleobase-containing compound metabolic process"/>
    <property type="evidence" value="ECO:0007669"/>
    <property type="project" value="InterPro"/>
</dbReference>
<evidence type="ECO:0000256" key="9">
    <source>
        <dbReference type="ARBA" id="ARBA00023235"/>
    </source>
</evidence>
<dbReference type="InterPro" id="IPR027417">
    <property type="entry name" value="P-loop_NTPase"/>
</dbReference>
<accession>A0A1H2ZG60</accession>